<name>C3X8N7_OXAFO</name>
<protein>
    <recommendedName>
        <fullName evidence="3">TIGR03899 family protein</fullName>
    </recommendedName>
</protein>
<organism evidence="1 2">
    <name type="scientific">Oxalobacter formigenes OXCC13</name>
    <dbReference type="NCBI Taxonomy" id="556269"/>
    <lineage>
        <taxon>Bacteria</taxon>
        <taxon>Pseudomonadati</taxon>
        <taxon>Pseudomonadota</taxon>
        <taxon>Betaproteobacteria</taxon>
        <taxon>Burkholderiales</taxon>
        <taxon>Oxalobacteraceae</taxon>
        <taxon>Oxalobacter</taxon>
    </lineage>
</organism>
<proteinExistence type="predicted"/>
<accession>C3X8N7</accession>
<reference evidence="1 2" key="1">
    <citation type="submission" date="2009-02" db="EMBL/GenBank/DDBJ databases">
        <title>The Genome Sequence of Oxalobacter formigenes OXCC13.</title>
        <authorList>
            <consortium name="The Broad Institute Genome Sequencing Platform"/>
            <person name="Ward D."/>
            <person name="Young S.K."/>
            <person name="Kodira C.D."/>
            <person name="Zeng Q."/>
            <person name="Koehrsen M."/>
            <person name="Alvarado L."/>
            <person name="Berlin A."/>
            <person name="Borenstein D."/>
            <person name="Chen Z."/>
            <person name="Engels R."/>
            <person name="Freedman E."/>
            <person name="Gellesch M."/>
            <person name="Goldberg J."/>
            <person name="Griggs A."/>
            <person name="Gujja S."/>
            <person name="Heiman D."/>
            <person name="Hepburn T."/>
            <person name="Howarth C."/>
            <person name="Jen D."/>
            <person name="Larson L."/>
            <person name="Lewis B."/>
            <person name="Mehta T."/>
            <person name="Park D."/>
            <person name="Pearson M."/>
            <person name="Roberts A."/>
            <person name="Saif S."/>
            <person name="Shea T."/>
            <person name="Shenoy N."/>
            <person name="Sisk P."/>
            <person name="Stolte C."/>
            <person name="Sykes S."/>
            <person name="Walk T."/>
            <person name="White J."/>
            <person name="Yandava C."/>
            <person name="Allison M.J."/>
            <person name="Lander E."/>
            <person name="Nusbaum C."/>
            <person name="Galagan J."/>
            <person name="Birren B."/>
        </authorList>
    </citation>
    <scope>NUCLEOTIDE SEQUENCE [LARGE SCALE GENOMIC DNA]</scope>
    <source>
        <strain evidence="1 2">OXCC13</strain>
    </source>
</reference>
<evidence type="ECO:0008006" key="3">
    <source>
        <dbReference type="Google" id="ProtNLM"/>
    </source>
</evidence>
<keyword evidence="2" id="KW-1185">Reference proteome</keyword>
<dbReference type="Pfam" id="PF10987">
    <property type="entry name" value="DUF2806"/>
    <property type="match status" value="1"/>
</dbReference>
<sequence>MTEASTIISKGTVSGLSRLFNLVFGKREADIERYKVLSRAKTFREACEVYQEARHLLPASSPRNGSHKENGDLDLMRPMMEESEKNLLASLGIAYERIQSEPDIPEYSENEIPSQTLFNRWRHEAQFISEKELQQLWGNILAEEIIRPGSISLRTLDVLKNVSMAEAEIFSELCDYVIDDQYFLSVWKFDNKFDGKKKEYDINNISVLGELGFISNFEMATTGTLSLNNEIDLICQQHELKYGEYFLSFIIEKSHDLPVGKLTTVGKDLYKISKNVTLDKAINFSKLLFRYIDLIINDEVTIFKMDASNKFVKVTVVGRPD</sequence>
<dbReference type="EMBL" id="GG658170">
    <property type="protein sequence ID" value="EEO29563.1"/>
    <property type="molecule type" value="Genomic_DNA"/>
</dbReference>
<dbReference type="InterPro" id="IPR021254">
    <property type="entry name" value="DUF2806"/>
</dbReference>
<dbReference type="AlphaFoldDB" id="C3X8N7"/>
<dbReference type="HOGENOM" id="CLU_830914_0_0_4"/>
<dbReference type="STRING" id="847.BRW83_1648"/>
<gene>
    <name evidence="1" type="ORF">OFBG_00591</name>
</gene>
<evidence type="ECO:0000313" key="1">
    <source>
        <dbReference type="EMBL" id="EEO29563.1"/>
    </source>
</evidence>
<dbReference type="Proteomes" id="UP000005089">
    <property type="component" value="Unassembled WGS sequence"/>
</dbReference>
<evidence type="ECO:0000313" key="2">
    <source>
        <dbReference type="Proteomes" id="UP000005089"/>
    </source>
</evidence>